<comment type="subcellular location">
    <subcellularLocation>
        <location evidence="1">Membrane</location>
        <topology evidence="1">Multi-pass membrane protein</topology>
    </subcellularLocation>
</comment>
<evidence type="ECO:0000256" key="6">
    <source>
        <dbReference type="SAM" id="MobiDB-lite"/>
    </source>
</evidence>
<proteinExistence type="inferred from homology"/>
<feature type="domain" description="TMC" evidence="8">
    <location>
        <begin position="805"/>
        <end position="920"/>
    </location>
</feature>
<dbReference type="Pfam" id="PF07810">
    <property type="entry name" value="TMC"/>
    <property type="match status" value="1"/>
</dbReference>
<evidence type="ECO:0000256" key="3">
    <source>
        <dbReference type="ARBA" id="ARBA00022692"/>
    </source>
</evidence>
<protein>
    <submittedName>
        <fullName evidence="10">Transmembrane channel-like protein 1 (inferred by orthology to a C. elegans protein)</fullName>
    </submittedName>
</protein>
<feature type="transmembrane region" description="Helical" evidence="7">
    <location>
        <begin position="876"/>
        <end position="897"/>
    </location>
</feature>
<feature type="transmembrane region" description="Helical" evidence="7">
    <location>
        <begin position="516"/>
        <end position="535"/>
    </location>
</feature>
<evidence type="ECO:0000256" key="4">
    <source>
        <dbReference type="ARBA" id="ARBA00022989"/>
    </source>
</evidence>
<reference evidence="10" key="2">
    <citation type="submission" date="2015-08" db="UniProtKB">
        <authorList>
            <consortium name="WormBaseParasite"/>
        </authorList>
    </citation>
    <scope>IDENTIFICATION</scope>
</reference>
<feature type="transmembrane region" description="Helical" evidence="7">
    <location>
        <begin position="982"/>
        <end position="1007"/>
    </location>
</feature>
<dbReference type="InterPro" id="IPR038900">
    <property type="entry name" value="TMC"/>
</dbReference>
<feature type="region of interest" description="Disordered" evidence="6">
    <location>
        <begin position="133"/>
        <end position="152"/>
    </location>
</feature>
<accession>A0A0K0EZM8</accession>
<dbReference type="WBParaSite" id="SVE_0198800.1">
    <property type="protein sequence ID" value="SVE_0198800.1"/>
    <property type="gene ID" value="SVE_0198800"/>
</dbReference>
<dbReference type="GO" id="GO:0005886">
    <property type="term" value="C:plasma membrane"/>
    <property type="evidence" value="ECO:0007669"/>
    <property type="project" value="InterPro"/>
</dbReference>
<evidence type="ECO:0000313" key="10">
    <source>
        <dbReference type="WBParaSite" id="SVE_0198800.1"/>
    </source>
</evidence>
<dbReference type="Proteomes" id="UP000035680">
    <property type="component" value="Unassembled WGS sequence"/>
</dbReference>
<keyword evidence="4 7" id="KW-1133">Transmembrane helix</keyword>
<feature type="transmembrane region" description="Helical" evidence="7">
    <location>
        <begin position="925"/>
        <end position="946"/>
    </location>
</feature>
<keyword evidence="9" id="KW-1185">Reference proteome</keyword>
<reference evidence="9" key="1">
    <citation type="submission" date="2014-07" db="EMBL/GenBank/DDBJ databases">
        <authorList>
            <person name="Martin A.A"/>
            <person name="De Silva N."/>
        </authorList>
    </citation>
    <scope>NUCLEOTIDE SEQUENCE</scope>
</reference>
<feature type="transmembrane region" description="Helical" evidence="7">
    <location>
        <begin position="341"/>
        <end position="363"/>
    </location>
</feature>
<dbReference type="PANTHER" id="PTHR23302">
    <property type="entry name" value="TRANSMEMBRANE CHANNEL-RELATED"/>
    <property type="match status" value="1"/>
</dbReference>
<evidence type="ECO:0000256" key="7">
    <source>
        <dbReference type="SAM" id="Phobius"/>
    </source>
</evidence>
<evidence type="ECO:0000313" key="9">
    <source>
        <dbReference type="Proteomes" id="UP000035680"/>
    </source>
</evidence>
<comment type="similarity">
    <text evidence="2">Belongs to the TMC family.</text>
</comment>
<dbReference type="GO" id="GO:0008381">
    <property type="term" value="F:mechanosensitive monoatomic ion channel activity"/>
    <property type="evidence" value="ECO:0007669"/>
    <property type="project" value="TreeGrafter"/>
</dbReference>
<evidence type="ECO:0000259" key="8">
    <source>
        <dbReference type="Pfam" id="PF07810"/>
    </source>
</evidence>
<feature type="transmembrane region" description="Helical" evidence="7">
    <location>
        <begin position="434"/>
        <end position="459"/>
    </location>
</feature>
<sequence length="1535" mass="175368">MERQGTTNILNKNGMGAVLKSSLIPGVLVRSGSIFREPSPTPSYFSKRHSFTFDYYNIMYNNNDSVFNDNEYYSRRGSFAFHGGKRRLSGMHSNSTQGIQQNELYERSSSKLTLDEELFDILHAFGESDLKTNSEVDEKSKEKEQQVKDDAVKPSTRQNLLGLIRQKREVINKLRCQPWDMNRKRRTLRLARKYLEQNESKVSRTHAIKEELTKAWYKFKRWLSNIHTYFIPWENKIKKIESHFGSVVSSYFTFLRWIVFMNLIITVIVVGFIVIPEVLADAAADGARKMRTSSRKLVPENEVNLTTKLQVVWQFDGYLKYSPIFYGYYSDDKYVGTKVKYALPLAYFVIVLLVFGYSFFTILRKMAANARLSKMAGSKSEQYIFNWKVFTGWDFTIGNSETASNSVMAIVIKLRESIAESKTRQKQKLKWFQVVTRIFTNTIITLMLGASIFIIYFAVHSSSTNTGQNVLYGENLLSKNQVPSIVATITHVFPMIFDLIGKVEHYHPRTALRFHLGRVLILYFINYATLIIALFDKLDNIRTASLTEGSPIFDEVPLEEEMFFRLRRQMGGMNKQLGRFTAEASRGTRRRNFTWKAFINYMESTVVPIIDSGEVEQGKIMGVVDDYDGRDKTYSTHPKSLISTSKTTTPTTIDTTFITTTPVYDDIKNLATPDKDLISLNGIRAYKTNIQIDKTKFKTKRPPKILQINPIPVLKAYTPKLKKFSTTTPPLRAGQWKGKKTKNPKFFKSTPKTPKYNKTVENARNSIYKTAIVFRKPNNNSLSNKIKESYYLPSTNMTNDNELICWETMIGQEIVRLVTMDLYITIASIFVIDFLRGLWVRYCSTWWFWDLETTFPEYGEFKVAENVLHIINNQGMIWLGLFFAPLLPAINNIKLIILMYIRGWTVMTCNVPANEIFRDSRSSNFYLMVLLIWLLLCTVPVGYVIASKRPSSTCGPFAGSDNFYKVVTHVLEEKVDPKLLKWLRFLVSPGVIIPIMLVLFLTIYFLVSLVRGLREANSDLKQQLVHERTEEKKKIFELAGGGVKKKDTFFTALSKNSAIFPGHDQNKGRKKSGKTDKLKIHVCDLEDKKREPWRMYNGTSNELSLIPSDEREEINNLKNMHTPPSTREQSFNNIILQQMPNNNFKEIKNINNNDVGMSSITESNYEGGKNIRELGRSGQRYSIVIPIPQRQHKLSGSIHEDDTYSITSDFNNSKKPIPLSGTPEEVKSLMKNFQSAEYLNNSNSVGLSLASFPTVLSNSNFSTNDLTVVFQSSSGKQNPSKTASIQIGGSITSLDGQKFIPLSVRKSSTSCKNLEKTETKGSVIKDVGNVTKSNEKIQQQHYRILEEENNNRKETDLTRSAYQQQKVSNTFQPWPSIEEVKNKRSTLKPIKDKISGSEKKEIGYKEPSSPIKRNDNVIKRAKMELKQLTKVMKNESSGEKVKNNYNDNCLEKTLLSLPLKKKNIFSSTKLLSTAINAASHGADVLLGRSGDNKEDKKKLTKRVNVPSKLFSDPVLILAPRVEFGDDDSPRVVAFD</sequence>
<name>A0A0K0EZM8_STRVS</name>
<keyword evidence="3 7" id="KW-0812">Transmembrane</keyword>
<dbReference type="STRING" id="75913.A0A0K0EZM8"/>
<evidence type="ECO:0000256" key="1">
    <source>
        <dbReference type="ARBA" id="ARBA00004141"/>
    </source>
</evidence>
<keyword evidence="5 7" id="KW-0472">Membrane</keyword>
<dbReference type="PANTHER" id="PTHR23302:SF40">
    <property type="entry name" value="TRANSMEMBRANE CHANNEL-LIKE PROTEIN"/>
    <property type="match status" value="1"/>
</dbReference>
<evidence type="ECO:0000256" key="2">
    <source>
        <dbReference type="ARBA" id="ARBA00006510"/>
    </source>
</evidence>
<feature type="transmembrane region" description="Helical" evidence="7">
    <location>
        <begin position="254"/>
        <end position="275"/>
    </location>
</feature>
<evidence type="ECO:0000256" key="5">
    <source>
        <dbReference type="ARBA" id="ARBA00023136"/>
    </source>
</evidence>
<organism evidence="9 10">
    <name type="scientific">Strongyloides venezuelensis</name>
    <name type="common">Threadworm</name>
    <dbReference type="NCBI Taxonomy" id="75913"/>
    <lineage>
        <taxon>Eukaryota</taxon>
        <taxon>Metazoa</taxon>
        <taxon>Ecdysozoa</taxon>
        <taxon>Nematoda</taxon>
        <taxon>Chromadorea</taxon>
        <taxon>Rhabditida</taxon>
        <taxon>Tylenchina</taxon>
        <taxon>Panagrolaimomorpha</taxon>
        <taxon>Strongyloidoidea</taxon>
        <taxon>Strongyloididae</taxon>
        <taxon>Strongyloides</taxon>
    </lineage>
</organism>
<feature type="transmembrane region" description="Helical" evidence="7">
    <location>
        <begin position="822"/>
        <end position="842"/>
    </location>
</feature>
<dbReference type="InterPro" id="IPR012496">
    <property type="entry name" value="TMC_dom"/>
</dbReference>